<dbReference type="GO" id="GO:0000786">
    <property type="term" value="C:nucleosome"/>
    <property type="evidence" value="ECO:0007669"/>
    <property type="project" value="UniProtKB-KW"/>
</dbReference>
<evidence type="ECO:0000313" key="11">
    <source>
        <dbReference type="EMBL" id="CAH1404305.1"/>
    </source>
</evidence>
<evidence type="ECO:0000256" key="1">
    <source>
        <dbReference type="ARBA" id="ARBA00004123"/>
    </source>
</evidence>
<dbReference type="GO" id="GO:0046982">
    <property type="term" value="F:protein heterodimerization activity"/>
    <property type="evidence" value="ECO:0007669"/>
    <property type="project" value="InterPro"/>
</dbReference>
<evidence type="ECO:0000256" key="9">
    <source>
        <dbReference type="RuleBase" id="RU003767"/>
    </source>
</evidence>
<dbReference type="OrthoDB" id="6599375at2759"/>
<dbReference type="PROSITE" id="PS00046">
    <property type="entry name" value="HISTONE_H2A"/>
    <property type="match status" value="1"/>
</dbReference>
<accession>A0A9P0MTV2</accession>
<evidence type="ECO:0000256" key="5">
    <source>
        <dbReference type="ARBA" id="ARBA00022499"/>
    </source>
</evidence>
<dbReference type="Pfam" id="PF00125">
    <property type="entry name" value="Histone"/>
    <property type="match status" value="1"/>
</dbReference>
<dbReference type="CDD" id="cd00074">
    <property type="entry name" value="HFD_H2A"/>
    <property type="match status" value="1"/>
</dbReference>
<evidence type="ECO:0000256" key="4">
    <source>
        <dbReference type="ARBA" id="ARBA00022454"/>
    </source>
</evidence>
<dbReference type="InterPro" id="IPR002119">
    <property type="entry name" value="Histone_H2A"/>
</dbReference>
<dbReference type="SUPFAM" id="SSF47113">
    <property type="entry name" value="Histone-fold"/>
    <property type="match status" value="1"/>
</dbReference>
<dbReference type="GO" id="GO:0003677">
    <property type="term" value="F:DNA binding"/>
    <property type="evidence" value="ECO:0007669"/>
    <property type="project" value="UniProtKB-KW"/>
</dbReference>
<dbReference type="InterPro" id="IPR009072">
    <property type="entry name" value="Histone-fold"/>
</dbReference>
<gene>
    <name evidence="11" type="ORF">NEZAVI_LOCUS12739</name>
</gene>
<dbReference type="InterPro" id="IPR032458">
    <property type="entry name" value="Histone_H2A_CS"/>
</dbReference>
<evidence type="ECO:0000256" key="3">
    <source>
        <dbReference type="ARBA" id="ARBA00010691"/>
    </source>
</evidence>
<keyword evidence="12" id="KW-1185">Reference proteome</keyword>
<dbReference type="SMART" id="SM00414">
    <property type="entry name" value="H2A"/>
    <property type="match status" value="1"/>
</dbReference>
<dbReference type="InterPro" id="IPR007125">
    <property type="entry name" value="H2A/H2B/H3"/>
</dbReference>
<evidence type="ECO:0000256" key="7">
    <source>
        <dbReference type="ARBA" id="ARBA00023242"/>
    </source>
</evidence>
<dbReference type="GO" id="GO:0005634">
    <property type="term" value="C:nucleus"/>
    <property type="evidence" value="ECO:0007669"/>
    <property type="project" value="UniProtKB-SubCell"/>
</dbReference>
<dbReference type="EMBL" id="OV725082">
    <property type="protein sequence ID" value="CAH1404305.1"/>
    <property type="molecule type" value="Genomic_DNA"/>
</dbReference>
<dbReference type="GO" id="GO:0030527">
    <property type="term" value="F:structural constituent of chromatin"/>
    <property type="evidence" value="ECO:0007669"/>
    <property type="project" value="InterPro"/>
</dbReference>
<dbReference type="Gene3D" id="1.10.20.10">
    <property type="entry name" value="Histone, subunit A"/>
    <property type="match status" value="1"/>
</dbReference>
<organism evidence="11 12">
    <name type="scientific">Nezara viridula</name>
    <name type="common">Southern green stink bug</name>
    <name type="synonym">Cimex viridulus</name>
    <dbReference type="NCBI Taxonomy" id="85310"/>
    <lineage>
        <taxon>Eukaryota</taxon>
        <taxon>Metazoa</taxon>
        <taxon>Ecdysozoa</taxon>
        <taxon>Arthropoda</taxon>
        <taxon>Hexapoda</taxon>
        <taxon>Insecta</taxon>
        <taxon>Pterygota</taxon>
        <taxon>Neoptera</taxon>
        <taxon>Paraneoptera</taxon>
        <taxon>Hemiptera</taxon>
        <taxon>Heteroptera</taxon>
        <taxon>Panheteroptera</taxon>
        <taxon>Pentatomomorpha</taxon>
        <taxon>Pentatomoidea</taxon>
        <taxon>Pentatomidae</taxon>
        <taxon>Pentatominae</taxon>
        <taxon>Nezara</taxon>
    </lineage>
</organism>
<dbReference type="Proteomes" id="UP001152798">
    <property type="component" value="Chromosome 6"/>
</dbReference>
<dbReference type="AlphaFoldDB" id="A0A9P0MTV2"/>
<reference evidence="11" key="1">
    <citation type="submission" date="2022-01" db="EMBL/GenBank/DDBJ databases">
        <authorList>
            <person name="King R."/>
        </authorList>
    </citation>
    <scope>NUCLEOTIDE SEQUENCE</scope>
</reference>
<evidence type="ECO:0000256" key="6">
    <source>
        <dbReference type="ARBA" id="ARBA00023125"/>
    </source>
</evidence>
<comment type="subunit">
    <text evidence="9">The nucleosome is a histone octamer containing two molecules each of H2A, H2B, H3 and H4 assembled in one H3-H4 heterotetramer and two H2A-H2B heterodimers. The octamer wraps approximately 147 bp of DNA.</text>
</comment>
<evidence type="ECO:0000259" key="10">
    <source>
        <dbReference type="Pfam" id="PF00125"/>
    </source>
</evidence>
<dbReference type="PANTHER" id="PTHR23430">
    <property type="entry name" value="HISTONE H2A"/>
    <property type="match status" value="1"/>
</dbReference>
<comment type="subcellular location">
    <subcellularLocation>
        <location evidence="2">Chromosome</location>
    </subcellularLocation>
    <subcellularLocation>
        <location evidence="1 9">Nucleus</location>
    </subcellularLocation>
</comment>
<keyword evidence="5" id="KW-1017">Isopeptide bond</keyword>
<keyword evidence="7 9" id="KW-0539">Nucleus</keyword>
<keyword evidence="4 9" id="KW-0158">Chromosome</keyword>
<name>A0A9P0MTV2_NEZVI</name>
<proteinExistence type="inferred from homology"/>
<evidence type="ECO:0000256" key="2">
    <source>
        <dbReference type="ARBA" id="ARBA00004286"/>
    </source>
</evidence>
<keyword evidence="6 9" id="KW-0238">DNA-binding</keyword>
<dbReference type="PRINTS" id="PR00620">
    <property type="entry name" value="HISTONEH2A"/>
</dbReference>
<evidence type="ECO:0000256" key="8">
    <source>
        <dbReference type="ARBA" id="ARBA00023269"/>
    </source>
</evidence>
<keyword evidence="8 9" id="KW-0544">Nucleosome core</keyword>
<evidence type="ECO:0000313" key="12">
    <source>
        <dbReference type="Proteomes" id="UP001152798"/>
    </source>
</evidence>
<sequence length="170" mass="19358">MLIHFTLYSTHVSIRSFFHGKNFVVFSCSRLSHLDILRDFMCGLFDMMQDVFMDITNRSRKKVKSSKSSKAGLSFPVGRIHRYLRKGKYANRISPSASVYMTAVMEYLVYELFSLAGSEARIAKKSRIIPRHLLLAIVKDEEMKKLLTKTVLSQGGVDTSIQNALNLSVK</sequence>
<comment type="similarity">
    <text evidence="3 9">Belongs to the histone H2A family.</text>
</comment>
<protein>
    <recommendedName>
        <fullName evidence="9">Histone H2A</fullName>
    </recommendedName>
</protein>
<feature type="domain" description="Core Histone H2A/H2B/H3" evidence="10">
    <location>
        <begin position="60"/>
        <end position="137"/>
    </location>
</feature>